<keyword evidence="2" id="KW-1185">Reference proteome</keyword>
<dbReference type="CDD" id="cd10170">
    <property type="entry name" value="ASKHA_NBD_HSP70"/>
    <property type="match status" value="1"/>
</dbReference>
<dbReference type="PANTHER" id="PTHR14187:SF5">
    <property type="entry name" value="HEAT SHOCK 70 KDA PROTEIN 12A"/>
    <property type="match status" value="1"/>
</dbReference>
<accession>A0A163K2W3</accession>
<dbReference type="EMBL" id="LT554417">
    <property type="protein sequence ID" value="SAM04951.1"/>
    <property type="molecule type" value="Genomic_DNA"/>
</dbReference>
<evidence type="ECO:0000313" key="1">
    <source>
        <dbReference type="EMBL" id="SAM04951.1"/>
    </source>
</evidence>
<organism evidence="1">
    <name type="scientific">Absidia glauca</name>
    <name type="common">Pin mould</name>
    <dbReference type="NCBI Taxonomy" id="4829"/>
    <lineage>
        <taxon>Eukaryota</taxon>
        <taxon>Fungi</taxon>
        <taxon>Fungi incertae sedis</taxon>
        <taxon>Mucoromycota</taxon>
        <taxon>Mucoromycotina</taxon>
        <taxon>Mucoromycetes</taxon>
        <taxon>Mucorales</taxon>
        <taxon>Cunninghamellaceae</taxon>
        <taxon>Absidia</taxon>
    </lineage>
</organism>
<evidence type="ECO:0000313" key="2">
    <source>
        <dbReference type="Proteomes" id="UP000078561"/>
    </source>
</evidence>
<gene>
    <name evidence="1" type="primary">ABSGL_10817.1 scaffold 12033</name>
</gene>
<dbReference type="PROSITE" id="PS51257">
    <property type="entry name" value="PROKAR_LIPOPROTEIN"/>
    <property type="match status" value="1"/>
</dbReference>
<dbReference type="InterPro" id="IPR043129">
    <property type="entry name" value="ATPase_NBD"/>
</dbReference>
<dbReference type="Gene3D" id="3.90.640.10">
    <property type="entry name" value="Actin, Chain A, domain 4"/>
    <property type="match status" value="1"/>
</dbReference>
<proteinExistence type="predicted"/>
<name>A0A163K2W3_ABSGL</name>
<dbReference type="OMA" id="YAFAFRN"/>
<dbReference type="SUPFAM" id="SSF53067">
    <property type="entry name" value="Actin-like ATPase domain"/>
    <property type="match status" value="2"/>
</dbReference>
<dbReference type="OrthoDB" id="2963168at2759"/>
<dbReference type="InParanoid" id="A0A163K2W3"/>
<dbReference type="STRING" id="4829.A0A163K2W3"/>
<dbReference type="AlphaFoldDB" id="A0A163K2W3"/>
<protein>
    <submittedName>
        <fullName evidence="1">Uncharacterized protein</fullName>
    </submittedName>
</protein>
<dbReference type="Gene3D" id="3.30.420.40">
    <property type="match status" value="2"/>
</dbReference>
<dbReference type="PANTHER" id="PTHR14187">
    <property type="entry name" value="ALPHA KINASE/ELONGATION FACTOR 2 KINASE"/>
    <property type="match status" value="1"/>
</dbReference>
<dbReference type="Proteomes" id="UP000078561">
    <property type="component" value="Unassembled WGS sequence"/>
</dbReference>
<sequence length="488" mass="54503">MKKHPILTSHSSLSVFVSAGTTFSGCSYALKETQEMFDIIKWPKYTGFYDYLEKIHQHILDELEKRLDPRYTTDQFAYCLTVPAIWSDHAKAMMREAAMKAGIIQPDDPLSRLTLISEPEAAARYCERKCDMSNLKHNDKFMIIDAGGGTVDLIVYKVHQPSPDGPRTLKELTSGYGGICGSSDIDKNMRNLLLKKFGPGGVAMPTCTLEMIMETFIEYIKPVFQGGDEDQLLDIPASALSYLPEGLLNEDFQLVLTADELDKEVFGPVFASVATLIKDQLQQADIQVNTAFLVGGFGSSHYLYQTIKGAFSDQIKHCVSPPHAELAIVRGAVYHCLDPNVVTSKVARRTYGVRTRLPFEKGLDPEDSAVVTSDGLKRCSTRFDVILRKGQRIQVDSKLSRSFWVTYPKHTEADLYVYDGDDPIPRQINDVGVKKLADFPIKMPHLPALASGDRVDVSIDFIFGLTELKVDVFVAGYRSQFTTRLLDK</sequence>
<reference evidence="1" key="1">
    <citation type="submission" date="2016-04" db="EMBL/GenBank/DDBJ databases">
        <authorList>
            <person name="Evans L.H."/>
            <person name="Alamgir A."/>
            <person name="Owens N."/>
            <person name="Weber N.D."/>
            <person name="Virtaneva K."/>
            <person name="Barbian K."/>
            <person name="Babar A."/>
            <person name="Rosenke K."/>
        </authorList>
    </citation>
    <scope>NUCLEOTIDE SEQUENCE [LARGE SCALE GENOMIC DNA]</scope>
    <source>
        <strain evidence="1">CBS 101.48</strain>
    </source>
</reference>